<dbReference type="Gene3D" id="1.10.287.130">
    <property type="match status" value="1"/>
</dbReference>
<keyword evidence="14" id="KW-0547">Nucleotide-binding</keyword>
<feature type="domain" description="HAMP" evidence="13">
    <location>
        <begin position="183"/>
        <end position="236"/>
    </location>
</feature>
<comment type="subcellular location">
    <subcellularLocation>
        <location evidence="2">Membrane</location>
    </subcellularLocation>
</comment>
<evidence type="ECO:0000313" key="14">
    <source>
        <dbReference type="EMBL" id="MEG3437997.1"/>
    </source>
</evidence>
<dbReference type="Pfam" id="PF00512">
    <property type="entry name" value="HisKA"/>
    <property type="match status" value="1"/>
</dbReference>
<dbReference type="GO" id="GO:0000155">
    <property type="term" value="F:phosphorelay sensor kinase activity"/>
    <property type="evidence" value="ECO:0007669"/>
    <property type="project" value="InterPro"/>
</dbReference>
<evidence type="ECO:0000256" key="3">
    <source>
        <dbReference type="ARBA" id="ARBA00012438"/>
    </source>
</evidence>
<dbReference type="Proteomes" id="UP001328733">
    <property type="component" value="Unassembled WGS sequence"/>
</dbReference>
<evidence type="ECO:0000256" key="1">
    <source>
        <dbReference type="ARBA" id="ARBA00000085"/>
    </source>
</evidence>
<dbReference type="SUPFAM" id="SSF55874">
    <property type="entry name" value="ATPase domain of HSP90 chaperone/DNA topoisomerase II/histidine kinase"/>
    <property type="match status" value="1"/>
</dbReference>
<accession>A0AAW9QUJ5</accession>
<feature type="transmembrane region" description="Helical" evidence="11">
    <location>
        <begin position="159"/>
        <end position="183"/>
    </location>
</feature>
<keyword evidence="7" id="KW-0418">Kinase</keyword>
<dbReference type="InterPro" id="IPR003661">
    <property type="entry name" value="HisK_dim/P_dom"/>
</dbReference>
<evidence type="ECO:0000256" key="8">
    <source>
        <dbReference type="ARBA" id="ARBA00022989"/>
    </source>
</evidence>
<dbReference type="GO" id="GO:0005524">
    <property type="term" value="F:ATP binding"/>
    <property type="evidence" value="ECO:0007669"/>
    <property type="project" value="UniProtKB-KW"/>
</dbReference>
<dbReference type="EMBL" id="JBAFSM010000022">
    <property type="protein sequence ID" value="MEG3437997.1"/>
    <property type="molecule type" value="Genomic_DNA"/>
</dbReference>
<proteinExistence type="predicted"/>
<dbReference type="InterPro" id="IPR036097">
    <property type="entry name" value="HisK_dim/P_sf"/>
</dbReference>
<dbReference type="InterPro" id="IPR003660">
    <property type="entry name" value="HAMP_dom"/>
</dbReference>
<evidence type="ECO:0000256" key="2">
    <source>
        <dbReference type="ARBA" id="ARBA00004370"/>
    </source>
</evidence>
<keyword evidence="15" id="KW-1185">Reference proteome</keyword>
<evidence type="ECO:0000259" key="12">
    <source>
        <dbReference type="PROSITE" id="PS50109"/>
    </source>
</evidence>
<name>A0AAW9QUJ5_9CHRO</name>
<evidence type="ECO:0000256" key="9">
    <source>
        <dbReference type="ARBA" id="ARBA00023012"/>
    </source>
</evidence>
<dbReference type="Pfam" id="PF00672">
    <property type="entry name" value="HAMP"/>
    <property type="match status" value="1"/>
</dbReference>
<dbReference type="InterPro" id="IPR003594">
    <property type="entry name" value="HATPase_dom"/>
</dbReference>
<evidence type="ECO:0000256" key="4">
    <source>
        <dbReference type="ARBA" id="ARBA00022553"/>
    </source>
</evidence>
<comment type="catalytic activity">
    <reaction evidence="1">
        <text>ATP + protein L-histidine = ADP + protein N-phospho-L-histidine.</text>
        <dbReference type="EC" id="2.7.13.3"/>
    </reaction>
</comment>
<dbReference type="Gene3D" id="3.30.565.10">
    <property type="entry name" value="Histidine kinase-like ATPase, C-terminal domain"/>
    <property type="match status" value="1"/>
</dbReference>
<comment type="caution">
    <text evidence="14">The sequence shown here is derived from an EMBL/GenBank/DDBJ whole genome shotgun (WGS) entry which is preliminary data.</text>
</comment>
<keyword evidence="6 11" id="KW-0812">Transmembrane</keyword>
<dbReference type="CDD" id="cd00075">
    <property type="entry name" value="HATPase"/>
    <property type="match status" value="1"/>
</dbReference>
<organism evidence="14 15">
    <name type="scientific">Pannus brasiliensis CCIBt3594</name>
    <dbReference type="NCBI Taxonomy" id="1427578"/>
    <lineage>
        <taxon>Bacteria</taxon>
        <taxon>Bacillati</taxon>
        <taxon>Cyanobacteriota</taxon>
        <taxon>Cyanophyceae</taxon>
        <taxon>Oscillatoriophycideae</taxon>
        <taxon>Chroococcales</taxon>
        <taxon>Microcystaceae</taxon>
        <taxon>Pannus</taxon>
    </lineage>
</organism>
<dbReference type="GO" id="GO:0005886">
    <property type="term" value="C:plasma membrane"/>
    <property type="evidence" value="ECO:0007669"/>
    <property type="project" value="TreeGrafter"/>
</dbReference>
<dbReference type="PROSITE" id="PS50885">
    <property type="entry name" value="HAMP"/>
    <property type="match status" value="1"/>
</dbReference>
<dbReference type="SMART" id="SM00388">
    <property type="entry name" value="HisKA"/>
    <property type="match status" value="1"/>
</dbReference>
<dbReference type="Pfam" id="PF02518">
    <property type="entry name" value="HATPase_c"/>
    <property type="match status" value="1"/>
</dbReference>
<dbReference type="PANTHER" id="PTHR45436">
    <property type="entry name" value="SENSOR HISTIDINE KINASE YKOH"/>
    <property type="match status" value="1"/>
</dbReference>
<dbReference type="SUPFAM" id="SSF158472">
    <property type="entry name" value="HAMP domain-like"/>
    <property type="match status" value="1"/>
</dbReference>
<keyword evidence="8 11" id="KW-1133">Transmembrane helix</keyword>
<keyword evidence="10 11" id="KW-0472">Membrane</keyword>
<dbReference type="Gene3D" id="6.10.340.10">
    <property type="match status" value="1"/>
</dbReference>
<dbReference type="InterPro" id="IPR004358">
    <property type="entry name" value="Sig_transdc_His_kin-like_C"/>
</dbReference>
<dbReference type="SMART" id="SM00304">
    <property type="entry name" value="HAMP"/>
    <property type="match status" value="1"/>
</dbReference>
<keyword evidence="5" id="KW-0808">Transferase</keyword>
<keyword evidence="4" id="KW-0597">Phosphoprotein</keyword>
<evidence type="ECO:0000256" key="7">
    <source>
        <dbReference type="ARBA" id="ARBA00022777"/>
    </source>
</evidence>
<dbReference type="CDD" id="cd00082">
    <property type="entry name" value="HisKA"/>
    <property type="match status" value="1"/>
</dbReference>
<feature type="domain" description="Histidine kinase" evidence="12">
    <location>
        <begin position="244"/>
        <end position="458"/>
    </location>
</feature>
<dbReference type="PANTHER" id="PTHR45436:SF5">
    <property type="entry name" value="SENSOR HISTIDINE KINASE TRCS"/>
    <property type="match status" value="1"/>
</dbReference>
<feature type="transmembrane region" description="Helical" evidence="11">
    <location>
        <begin position="20"/>
        <end position="38"/>
    </location>
</feature>
<keyword evidence="14" id="KW-0067">ATP-binding</keyword>
<dbReference type="CDD" id="cd06225">
    <property type="entry name" value="HAMP"/>
    <property type="match status" value="1"/>
</dbReference>
<protein>
    <recommendedName>
        <fullName evidence="3">histidine kinase</fullName>
        <ecNumber evidence="3">2.7.13.3</ecNumber>
    </recommendedName>
</protein>
<dbReference type="SUPFAM" id="SSF47384">
    <property type="entry name" value="Homodimeric domain of signal transducing histidine kinase"/>
    <property type="match status" value="1"/>
</dbReference>
<dbReference type="SMART" id="SM00387">
    <property type="entry name" value="HATPase_c"/>
    <property type="match status" value="1"/>
</dbReference>
<keyword evidence="9" id="KW-0902">Two-component regulatory system</keyword>
<dbReference type="PRINTS" id="PR00344">
    <property type="entry name" value="BCTRLSENSOR"/>
</dbReference>
<evidence type="ECO:0000256" key="6">
    <source>
        <dbReference type="ARBA" id="ARBA00022692"/>
    </source>
</evidence>
<reference evidence="14 15" key="1">
    <citation type="submission" date="2024-01" db="EMBL/GenBank/DDBJ databases">
        <title>Genomic insights into the taxonomy and metabolism of the cyanobacterium Pannus brasiliensis CCIBt3594.</title>
        <authorList>
            <person name="Machado M."/>
            <person name="Botero N.B."/>
            <person name="Andreote A.P.D."/>
            <person name="Feitosa A.M.T."/>
            <person name="Popin R."/>
            <person name="Sivonen K."/>
            <person name="Fiore M.F."/>
        </authorList>
    </citation>
    <scope>NUCLEOTIDE SEQUENCE [LARGE SCALE GENOMIC DNA]</scope>
    <source>
        <strain evidence="14 15">CCIBt3594</strain>
    </source>
</reference>
<evidence type="ECO:0000313" key="15">
    <source>
        <dbReference type="Proteomes" id="UP001328733"/>
    </source>
</evidence>
<dbReference type="FunFam" id="1.10.287.130:FF:000001">
    <property type="entry name" value="Two-component sensor histidine kinase"/>
    <property type="match status" value="1"/>
</dbReference>
<sequence length="459" mass="50996">MTRRRPRSRAIGLKIRLTAWYLLLFGVCVLFGNIYLYLELKSVSIEQLDTTLKVTASEILYHSIDAGGDGKNILKDRDFIQYLKHQGFFVRLLASDFRILHQSGDFDALVPRESIGFGYSDLPCGSGFCRVYSQPLASDRGWLQIGKSLDTISRASEGLLVPLVVSSLLVMLLAGFGGIFVIASALRPLDRVIGTAEAIHPDDISRRVRYRGARDEIGRLAIAIDRMLDRLQAAFEREKRFTADVSHELRTPLTAIKGRIGVTLNRARSEDEYAGALRDIEGEVDRLIRLANGLLFLARLEQETLETRAIDLADLLDILVEQLRFSIEERERSIATRIQSPLMVAGHEDYLISLFLNLLDNAIKYTPKGGKIELVALDRGDRVEIAVSNPGAGISAGDIPHLFDRFYRVENARSRQTGGAGLGLAIAREIVRLHGGAIGVKSQPGERTTFTVTLPARRD</sequence>
<evidence type="ECO:0000256" key="11">
    <source>
        <dbReference type="SAM" id="Phobius"/>
    </source>
</evidence>
<gene>
    <name evidence="14" type="ORF">V0288_12785</name>
</gene>
<evidence type="ECO:0000256" key="5">
    <source>
        <dbReference type="ARBA" id="ARBA00022679"/>
    </source>
</evidence>
<dbReference type="PROSITE" id="PS50109">
    <property type="entry name" value="HIS_KIN"/>
    <property type="match status" value="1"/>
</dbReference>
<dbReference type="InterPro" id="IPR050428">
    <property type="entry name" value="TCS_sensor_his_kinase"/>
</dbReference>
<dbReference type="InterPro" id="IPR036890">
    <property type="entry name" value="HATPase_C_sf"/>
</dbReference>
<dbReference type="FunFam" id="3.30.565.10:FF:000006">
    <property type="entry name" value="Sensor histidine kinase WalK"/>
    <property type="match status" value="1"/>
</dbReference>
<dbReference type="AlphaFoldDB" id="A0AAW9QUJ5"/>
<evidence type="ECO:0000256" key="10">
    <source>
        <dbReference type="ARBA" id="ARBA00023136"/>
    </source>
</evidence>
<evidence type="ECO:0000259" key="13">
    <source>
        <dbReference type="PROSITE" id="PS50885"/>
    </source>
</evidence>
<dbReference type="EC" id="2.7.13.3" evidence="3"/>
<dbReference type="InterPro" id="IPR005467">
    <property type="entry name" value="His_kinase_dom"/>
</dbReference>
<dbReference type="RefSeq" id="WP_332865481.1">
    <property type="nucleotide sequence ID" value="NZ_JBAFSM010000022.1"/>
</dbReference>